<dbReference type="Gene3D" id="3.40.50.300">
    <property type="entry name" value="P-loop containing nucleotide triphosphate hydrolases"/>
    <property type="match status" value="2"/>
</dbReference>
<keyword evidence="7" id="KW-0472">Membrane</keyword>
<dbReference type="InterPro" id="IPR050388">
    <property type="entry name" value="ABC_Ni/Peptide_Import"/>
</dbReference>
<evidence type="ECO:0000313" key="10">
    <source>
        <dbReference type="Proteomes" id="UP000826651"/>
    </source>
</evidence>
<evidence type="ECO:0000256" key="5">
    <source>
        <dbReference type="ARBA" id="ARBA00022741"/>
    </source>
</evidence>
<dbReference type="InterPro" id="IPR027417">
    <property type="entry name" value="P-loop_NTPase"/>
</dbReference>
<evidence type="ECO:0000256" key="6">
    <source>
        <dbReference type="ARBA" id="ARBA00022840"/>
    </source>
</evidence>
<evidence type="ECO:0000256" key="1">
    <source>
        <dbReference type="ARBA" id="ARBA00004202"/>
    </source>
</evidence>
<dbReference type="PANTHER" id="PTHR43297:SF2">
    <property type="entry name" value="DIPEPTIDE TRANSPORT ATP-BINDING PROTEIN DPPD"/>
    <property type="match status" value="1"/>
</dbReference>
<dbReference type="NCBIfam" id="NF008453">
    <property type="entry name" value="PRK11308.1"/>
    <property type="match status" value="2"/>
</dbReference>
<proteinExistence type="inferred from homology"/>
<keyword evidence="5" id="KW-0547">Nucleotide-binding</keyword>
<dbReference type="EMBL" id="JAGSHT010000030">
    <property type="protein sequence ID" value="MBZ2199549.1"/>
    <property type="molecule type" value="Genomic_DNA"/>
</dbReference>
<dbReference type="Pfam" id="PF00005">
    <property type="entry name" value="ABC_tran"/>
    <property type="match status" value="2"/>
</dbReference>
<evidence type="ECO:0000256" key="3">
    <source>
        <dbReference type="ARBA" id="ARBA00022448"/>
    </source>
</evidence>
<evidence type="ECO:0000256" key="4">
    <source>
        <dbReference type="ARBA" id="ARBA00022475"/>
    </source>
</evidence>
<dbReference type="InterPro" id="IPR003593">
    <property type="entry name" value="AAA+_ATPase"/>
</dbReference>
<feature type="domain" description="ABC transporter" evidence="8">
    <location>
        <begin position="22"/>
        <end position="275"/>
    </location>
</feature>
<evidence type="ECO:0000259" key="8">
    <source>
        <dbReference type="PROSITE" id="PS50893"/>
    </source>
</evidence>
<dbReference type="PANTHER" id="PTHR43297">
    <property type="entry name" value="OLIGOPEPTIDE TRANSPORT ATP-BINDING PROTEIN APPD"/>
    <property type="match status" value="1"/>
</dbReference>
<evidence type="ECO:0000256" key="7">
    <source>
        <dbReference type="ARBA" id="ARBA00023136"/>
    </source>
</evidence>
<dbReference type="SUPFAM" id="SSF52540">
    <property type="entry name" value="P-loop containing nucleoside triphosphate hydrolases"/>
    <property type="match status" value="2"/>
</dbReference>
<name>A0ABS7SGR3_9MICO</name>
<keyword evidence="3" id="KW-0813">Transport</keyword>
<dbReference type="Pfam" id="PF08352">
    <property type="entry name" value="oligo_HPY"/>
    <property type="match status" value="1"/>
</dbReference>
<dbReference type="InterPro" id="IPR017871">
    <property type="entry name" value="ABC_transporter-like_CS"/>
</dbReference>
<gene>
    <name evidence="9" type="ORF">KCQ71_25630</name>
</gene>
<feature type="domain" description="ABC transporter" evidence="8">
    <location>
        <begin position="305"/>
        <end position="548"/>
    </location>
</feature>
<sequence length="574" mass="61868">MRAEPSDGPRAAGSAASRKPVLEVSGLTVGFALPDGVKTVVHDLSFSLPHHGSLALVGESGSGKSVSMRAILGLLPGNARVQGSAVLTAEGSPGLDLLTAGEAKVRRVRGRQVGMVFQNAMEALNPSIPLERQLTEHLIWHGLANKSDARRRAVEALGDVGIPEPERRIRMYPFQLSGGMRQRAMIAMATIARPDVVIADEPTTALDVTVQKQILDLLVHLRDQGMAMVMITHDLGVARYVCDDAVVLRDGDVVERAPIAQLLRSPKEAYSRSLIDAALDVGMDVPEREVVAITDTAGTPSEALLQVRDLTKVFASRGGDVVAVDEVSLDLLPGRTLGVVGESGSGKSTLARLVLRLIEPTSGRVTFDGEDLGALAPKALRARRRGMQMVFQSPYGSLLPTHTVAENIAEPLRINKIGTPTERRDRAVDLLRLVELGPAYLDMYPRQLSGGQQQRVAIARALALKPKFLVGDEPTSALDASVQMQVLDLLRDLQSRLGFALLLITHNLAVVERLADDVIVMRRGQVVERARTADLFANPQHEYTRALLEAVLPVRGAVTDPEATDLPGVAWQRQ</sequence>
<dbReference type="SMART" id="SM00382">
    <property type="entry name" value="AAA"/>
    <property type="match status" value="2"/>
</dbReference>
<dbReference type="GO" id="GO:0005524">
    <property type="term" value="F:ATP binding"/>
    <property type="evidence" value="ECO:0007669"/>
    <property type="project" value="UniProtKB-KW"/>
</dbReference>
<protein>
    <submittedName>
        <fullName evidence="9">ABC transporter ATP-binding protein</fullName>
    </submittedName>
</protein>
<comment type="subcellular location">
    <subcellularLocation>
        <location evidence="1">Cell membrane</location>
        <topology evidence="1">Peripheral membrane protein</topology>
    </subcellularLocation>
</comment>
<dbReference type="PROSITE" id="PS50893">
    <property type="entry name" value="ABC_TRANSPORTER_2"/>
    <property type="match status" value="2"/>
</dbReference>
<evidence type="ECO:0000313" key="9">
    <source>
        <dbReference type="EMBL" id="MBZ2199549.1"/>
    </source>
</evidence>
<comment type="similarity">
    <text evidence="2">Belongs to the ABC transporter superfamily.</text>
</comment>
<evidence type="ECO:0000256" key="2">
    <source>
        <dbReference type="ARBA" id="ARBA00005417"/>
    </source>
</evidence>
<dbReference type="InterPro" id="IPR003439">
    <property type="entry name" value="ABC_transporter-like_ATP-bd"/>
</dbReference>
<organism evidence="9 10">
    <name type="scientific">Occultella gossypii</name>
    <dbReference type="NCBI Taxonomy" id="2800820"/>
    <lineage>
        <taxon>Bacteria</taxon>
        <taxon>Bacillati</taxon>
        <taxon>Actinomycetota</taxon>
        <taxon>Actinomycetes</taxon>
        <taxon>Micrococcales</taxon>
        <taxon>Ruaniaceae</taxon>
        <taxon>Occultella</taxon>
    </lineage>
</organism>
<accession>A0ABS7SGR3</accession>
<keyword evidence="6 9" id="KW-0067">ATP-binding</keyword>
<keyword evidence="4" id="KW-1003">Cell membrane</keyword>
<reference evidence="9 10" key="1">
    <citation type="submission" date="2021-04" db="EMBL/GenBank/DDBJ databases">
        <title>Ruania sp. nov., isolated from sandy soil of mangrove forest.</title>
        <authorList>
            <person name="Ge X."/>
            <person name="Huang R."/>
            <person name="Liu W."/>
        </authorList>
    </citation>
    <scope>NUCLEOTIDE SEQUENCE [LARGE SCALE GENOMIC DNA]</scope>
    <source>
        <strain evidence="9 10">N2-46</strain>
    </source>
</reference>
<dbReference type="RefSeq" id="WP_223411547.1">
    <property type="nucleotide sequence ID" value="NZ_JAGSHT010000030.1"/>
</dbReference>
<comment type="caution">
    <text evidence="9">The sequence shown here is derived from an EMBL/GenBank/DDBJ whole genome shotgun (WGS) entry which is preliminary data.</text>
</comment>
<dbReference type="CDD" id="cd03257">
    <property type="entry name" value="ABC_NikE_OppD_transporters"/>
    <property type="match status" value="2"/>
</dbReference>
<dbReference type="Proteomes" id="UP000826651">
    <property type="component" value="Unassembled WGS sequence"/>
</dbReference>
<keyword evidence="10" id="KW-1185">Reference proteome</keyword>
<dbReference type="PROSITE" id="PS00211">
    <property type="entry name" value="ABC_TRANSPORTER_1"/>
    <property type="match status" value="2"/>
</dbReference>
<dbReference type="InterPro" id="IPR013563">
    <property type="entry name" value="Oligopep_ABC_C"/>
</dbReference>